<name>A0ABQ7QP34_PLUXY</name>
<protein>
    <submittedName>
        <fullName evidence="1">Uncharacterized protein</fullName>
    </submittedName>
</protein>
<comment type="caution">
    <text evidence="1">The sequence shown here is derived from an EMBL/GenBank/DDBJ whole genome shotgun (WGS) entry which is preliminary data.</text>
</comment>
<accession>A0ABQ7QP34</accession>
<evidence type="ECO:0000313" key="1">
    <source>
        <dbReference type="EMBL" id="KAG7306799.1"/>
    </source>
</evidence>
<proteinExistence type="predicted"/>
<reference evidence="1 2" key="1">
    <citation type="submission" date="2021-06" db="EMBL/GenBank/DDBJ databases">
        <title>A haploid diamondback moth (Plutella xylostella L.) genome assembly resolves 31 chromosomes and identifies a diamide resistance mutation.</title>
        <authorList>
            <person name="Ward C.M."/>
            <person name="Perry K.D."/>
            <person name="Baker G."/>
            <person name="Powis K."/>
            <person name="Heckel D.G."/>
            <person name="Baxter S.W."/>
        </authorList>
    </citation>
    <scope>NUCLEOTIDE SEQUENCE [LARGE SCALE GENOMIC DNA]</scope>
    <source>
        <strain evidence="1 2">LV</strain>
        <tissue evidence="1">Single pupa</tissue>
    </source>
</reference>
<keyword evidence="2" id="KW-1185">Reference proteome</keyword>
<dbReference type="Proteomes" id="UP000823941">
    <property type="component" value="Chromosome 11"/>
</dbReference>
<gene>
    <name evidence="1" type="ORF">JYU34_008239</name>
</gene>
<dbReference type="EMBL" id="JAHIBW010000011">
    <property type="protein sequence ID" value="KAG7306799.1"/>
    <property type="molecule type" value="Genomic_DNA"/>
</dbReference>
<organism evidence="1 2">
    <name type="scientific">Plutella xylostella</name>
    <name type="common">Diamondback moth</name>
    <name type="synonym">Plutella maculipennis</name>
    <dbReference type="NCBI Taxonomy" id="51655"/>
    <lineage>
        <taxon>Eukaryota</taxon>
        <taxon>Metazoa</taxon>
        <taxon>Ecdysozoa</taxon>
        <taxon>Arthropoda</taxon>
        <taxon>Hexapoda</taxon>
        <taxon>Insecta</taxon>
        <taxon>Pterygota</taxon>
        <taxon>Neoptera</taxon>
        <taxon>Endopterygota</taxon>
        <taxon>Lepidoptera</taxon>
        <taxon>Glossata</taxon>
        <taxon>Ditrysia</taxon>
        <taxon>Yponomeutoidea</taxon>
        <taxon>Plutellidae</taxon>
        <taxon>Plutella</taxon>
    </lineage>
</organism>
<sequence length="144" mass="17138">MVSISSYGRTFSSNIQLSYNIQLRLLKLIAPTRIKIQFEGDDAGLFRYCKVICVHNKIKIATIFEEICKENTLKRRNRPAQLRKLNYLSRYVLPHYNNFYGKRKWEYMLSKSLNELPTEVLDSLDTNKNKVKQILKQHYLKVDY</sequence>
<evidence type="ECO:0000313" key="2">
    <source>
        <dbReference type="Proteomes" id="UP000823941"/>
    </source>
</evidence>